<gene>
    <name evidence="2" type="ORF">GCM10009431_07900</name>
</gene>
<feature type="transmembrane region" description="Helical" evidence="1">
    <location>
        <begin position="53"/>
        <end position="73"/>
    </location>
</feature>
<protein>
    <recommendedName>
        <fullName evidence="4">Class IIb bacteriocin, lactobin A/cerein 7B family</fullName>
    </recommendedName>
</protein>
<organism evidence="2 3">
    <name type="scientific">Gaetbulibacter jejuensis</name>
    <dbReference type="NCBI Taxonomy" id="584607"/>
    <lineage>
        <taxon>Bacteria</taxon>
        <taxon>Pseudomonadati</taxon>
        <taxon>Bacteroidota</taxon>
        <taxon>Flavobacteriia</taxon>
        <taxon>Flavobacteriales</taxon>
        <taxon>Flavobacteriaceae</taxon>
        <taxon>Gaetbulibacter</taxon>
    </lineage>
</organism>
<evidence type="ECO:0000313" key="2">
    <source>
        <dbReference type="EMBL" id="GAA0739178.1"/>
    </source>
</evidence>
<dbReference type="EMBL" id="BAAAGF010000001">
    <property type="protein sequence ID" value="GAA0739178.1"/>
    <property type="molecule type" value="Genomic_DNA"/>
</dbReference>
<reference evidence="3" key="1">
    <citation type="journal article" date="2019" name="Int. J. Syst. Evol. Microbiol.">
        <title>The Global Catalogue of Microorganisms (GCM) 10K type strain sequencing project: providing services to taxonomists for standard genome sequencing and annotation.</title>
        <authorList>
            <consortium name="The Broad Institute Genomics Platform"/>
            <consortium name="The Broad Institute Genome Sequencing Center for Infectious Disease"/>
            <person name="Wu L."/>
            <person name="Ma J."/>
        </authorList>
    </citation>
    <scope>NUCLEOTIDE SEQUENCE [LARGE SCALE GENOMIC DNA]</scope>
    <source>
        <strain evidence="3">JCM 15976</strain>
    </source>
</reference>
<keyword evidence="3" id="KW-1185">Reference proteome</keyword>
<dbReference type="Proteomes" id="UP001500736">
    <property type="component" value="Unassembled WGS sequence"/>
</dbReference>
<keyword evidence="1" id="KW-1133">Transmembrane helix</keyword>
<name>A0ABP3UPN5_9FLAO</name>
<sequence length="75" mass="7311">MKTLELNELENVKGGDFVGGFCAGVATVGGGYAIGGNLAAITAGAVSNLWNPVGWVLGAAAVVAVGCAANYIANN</sequence>
<keyword evidence="1" id="KW-0472">Membrane</keyword>
<evidence type="ECO:0008006" key="4">
    <source>
        <dbReference type="Google" id="ProtNLM"/>
    </source>
</evidence>
<evidence type="ECO:0000313" key="3">
    <source>
        <dbReference type="Proteomes" id="UP001500736"/>
    </source>
</evidence>
<accession>A0ABP3UPN5</accession>
<evidence type="ECO:0000256" key="1">
    <source>
        <dbReference type="SAM" id="Phobius"/>
    </source>
</evidence>
<dbReference type="RefSeq" id="WP_343795951.1">
    <property type="nucleotide sequence ID" value="NZ_BAAAGF010000001.1"/>
</dbReference>
<comment type="caution">
    <text evidence="2">The sequence shown here is derived from an EMBL/GenBank/DDBJ whole genome shotgun (WGS) entry which is preliminary data.</text>
</comment>
<proteinExistence type="predicted"/>
<keyword evidence="1" id="KW-0812">Transmembrane</keyword>